<sequence>WKVMDLLEIGNLKTGGKDSQETTVVCPRNYEPVCGTNGVTYPNECSLCRELFRNQALDKKHDGRCVKVRTINGANIPCSLEYTPICGTNGVTYRNKCHFCNAVATSRGSLFLRHRGAC</sequence>
<comment type="subcellular location">
    <subcellularLocation>
        <location evidence="1">Secreted</location>
    </subcellularLocation>
</comment>
<keyword evidence="11" id="KW-1185">Reference proteome</keyword>
<dbReference type="PANTHER" id="PTHR47499:SF1">
    <property type="entry name" value="SERINE PROTEASE INHIBITOR KAZAL-TYPE 7"/>
    <property type="match status" value="1"/>
</dbReference>
<dbReference type="PANTHER" id="PTHR47499">
    <property type="entry name" value="SERINE PROTEASE INHIBITOR KAZAL-TYPE 7 SPINK7"/>
    <property type="match status" value="1"/>
</dbReference>
<dbReference type="AlphaFoldDB" id="A0A8C3KEM7"/>
<dbReference type="CDD" id="cd00104">
    <property type="entry name" value="KAZAL_FS"/>
    <property type="match status" value="1"/>
</dbReference>
<reference evidence="10" key="2">
    <citation type="submission" date="2025-09" db="UniProtKB">
        <authorList>
            <consortium name="Ensembl"/>
        </authorList>
    </citation>
    <scope>IDENTIFICATION</scope>
</reference>
<dbReference type="InterPro" id="IPR036058">
    <property type="entry name" value="Kazal_dom_sf"/>
</dbReference>
<evidence type="ECO:0000256" key="6">
    <source>
        <dbReference type="ARBA" id="ARBA00022900"/>
    </source>
</evidence>
<evidence type="ECO:0000256" key="1">
    <source>
        <dbReference type="ARBA" id="ARBA00004613"/>
    </source>
</evidence>
<proteinExistence type="predicted"/>
<dbReference type="GO" id="GO:0004867">
    <property type="term" value="F:serine-type endopeptidase inhibitor activity"/>
    <property type="evidence" value="ECO:0007669"/>
    <property type="project" value="UniProtKB-KW"/>
</dbReference>
<dbReference type="InterPro" id="IPR002350">
    <property type="entry name" value="Kazal_dom"/>
</dbReference>
<protein>
    <recommendedName>
        <fullName evidence="2">Ovomucoid</fullName>
    </recommendedName>
</protein>
<evidence type="ECO:0000256" key="8">
    <source>
        <dbReference type="ARBA" id="ARBA00023180"/>
    </source>
</evidence>
<name>A0A8C3KEM7_9CHAR</name>
<feature type="domain" description="Kazal-like" evidence="9">
    <location>
        <begin position="26"/>
        <end position="67"/>
    </location>
</feature>
<evidence type="ECO:0000256" key="4">
    <source>
        <dbReference type="ARBA" id="ARBA00022690"/>
    </source>
</evidence>
<evidence type="ECO:0000313" key="10">
    <source>
        <dbReference type="Ensembl" id="ENSCPGP00000022182.1"/>
    </source>
</evidence>
<keyword evidence="6" id="KW-0722">Serine protease inhibitor</keyword>
<dbReference type="SMART" id="SM00280">
    <property type="entry name" value="KAZAL"/>
    <property type="match status" value="2"/>
</dbReference>
<accession>A0A8C3KEM7</accession>
<dbReference type="Pfam" id="PF00050">
    <property type="entry name" value="Kazal_1"/>
    <property type="match status" value="2"/>
</dbReference>
<evidence type="ECO:0000256" key="2">
    <source>
        <dbReference type="ARBA" id="ARBA00019248"/>
    </source>
</evidence>
<keyword evidence="4" id="KW-0646">Protease inhibitor</keyword>
<dbReference type="Gene3D" id="3.30.60.30">
    <property type="match status" value="2"/>
</dbReference>
<evidence type="ECO:0000256" key="5">
    <source>
        <dbReference type="ARBA" id="ARBA00022737"/>
    </source>
</evidence>
<dbReference type="InterPro" id="IPR050159">
    <property type="entry name" value="Kazal-type_SerProtInhib"/>
</dbReference>
<dbReference type="InterPro" id="IPR001239">
    <property type="entry name" value="Prot_inh_Kazal-m"/>
</dbReference>
<dbReference type="PROSITE" id="PS51465">
    <property type="entry name" value="KAZAL_2"/>
    <property type="match status" value="2"/>
</dbReference>
<organism evidence="10 11">
    <name type="scientific">Calidris pygmaea</name>
    <name type="common">Spoon-billed sandpiper</name>
    <dbReference type="NCBI Taxonomy" id="425635"/>
    <lineage>
        <taxon>Eukaryota</taxon>
        <taxon>Metazoa</taxon>
        <taxon>Chordata</taxon>
        <taxon>Craniata</taxon>
        <taxon>Vertebrata</taxon>
        <taxon>Euteleostomi</taxon>
        <taxon>Archelosauria</taxon>
        <taxon>Archosauria</taxon>
        <taxon>Dinosauria</taxon>
        <taxon>Saurischia</taxon>
        <taxon>Theropoda</taxon>
        <taxon>Coelurosauria</taxon>
        <taxon>Aves</taxon>
        <taxon>Neognathae</taxon>
        <taxon>Neoaves</taxon>
        <taxon>Charadriiformes</taxon>
        <taxon>Scolopacidae</taxon>
        <taxon>Calidris</taxon>
    </lineage>
</organism>
<dbReference type="GO" id="GO:0005576">
    <property type="term" value="C:extracellular region"/>
    <property type="evidence" value="ECO:0007669"/>
    <property type="project" value="UniProtKB-SubCell"/>
</dbReference>
<keyword evidence="3" id="KW-0964">Secreted</keyword>
<evidence type="ECO:0000256" key="7">
    <source>
        <dbReference type="ARBA" id="ARBA00023157"/>
    </source>
</evidence>
<feature type="domain" description="Kazal-like" evidence="9">
    <location>
        <begin position="77"/>
        <end position="118"/>
    </location>
</feature>
<dbReference type="PRINTS" id="PR00290">
    <property type="entry name" value="KAZALINHBTR"/>
</dbReference>
<dbReference type="PROSITE" id="PS00282">
    <property type="entry name" value="KAZAL_1"/>
    <property type="match status" value="2"/>
</dbReference>
<dbReference type="Proteomes" id="UP000694419">
    <property type="component" value="Unplaced"/>
</dbReference>
<dbReference type="SUPFAM" id="SSF100895">
    <property type="entry name" value="Kazal-type serine protease inhibitors"/>
    <property type="match status" value="2"/>
</dbReference>
<keyword evidence="7" id="KW-1015">Disulfide bond</keyword>
<keyword evidence="5" id="KW-0677">Repeat</keyword>
<evidence type="ECO:0000256" key="3">
    <source>
        <dbReference type="ARBA" id="ARBA00022525"/>
    </source>
</evidence>
<reference evidence="10" key="1">
    <citation type="submission" date="2025-08" db="UniProtKB">
        <authorList>
            <consortium name="Ensembl"/>
        </authorList>
    </citation>
    <scope>IDENTIFICATION</scope>
</reference>
<evidence type="ECO:0000259" key="9">
    <source>
        <dbReference type="PROSITE" id="PS51465"/>
    </source>
</evidence>
<dbReference type="Ensembl" id="ENSCPGT00000024268.1">
    <property type="protein sequence ID" value="ENSCPGP00000022182.1"/>
    <property type="gene ID" value="ENSCPGG00000015416.1"/>
</dbReference>
<evidence type="ECO:0000313" key="11">
    <source>
        <dbReference type="Proteomes" id="UP000694419"/>
    </source>
</evidence>
<keyword evidence="8" id="KW-0325">Glycoprotein</keyword>